<comment type="caution">
    <text evidence="5">The sequence shown here is derived from an EMBL/GenBank/DDBJ whole genome shotgun (WGS) entry which is preliminary data.</text>
</comment>
<evidence type="ECO:0000256" key="3">
    <source>
        <dbReference type="ARBA" id="ARBA00023163"/>
    </source>
</evidence>
<reference evidence="5" key="2">
    <citation type="submission" date="2023-01" db="EMBL/GenBank/DDBJ databases">
        <title>Draft genome sequence of Sneathiella chinensis strain NBRC 103408.</title>
        <authorList>
            <person name="Sun Q."/>
            <person name="Mori K."/>
        </authorList>
    </citation>
    <scope>NUCLEOTIDE SEQUENCE</scope>
    <source>
        <strain evidence="5">NBRC 103408</strain>
    </source>
</reference>
<dbReference type="Pfam" id="PF13404">
    <property type="entry name" value="HTH_AsnC-type"/>
    <property type="match status" value="1"/>
</dbReference>
<dbReference type="InterPro" id="IPR036388">
    <property type="entry name" value="WH-like_DNA-bd_sf"/>
</dbReference>
<dbReference type="PROSITE" id="PS50956">
    <property type="entry name" value="HTH_ASNC_2"/>
    <property type="match status" value="1"/>
</dbReference>
<dbReference type="Gene3D" id="3.30.70.920">
    <property type="match status" value="1"/>
</dbReference>
<dbReference type="PANTHER" id="PTHR30154">
    <property type="entry name" value="LEUCINE-RESPONSIVE REGULATORY PROTEIN"/>
    <property type="match status" value="1"/>
</dbReference>
<evidence type="ECO:0000313" key="6">
    <source>
        <dbReference type="Proteomes" id="UP001161409"/>
    </source>
</evidence>
<proteinExistence type="predicted"/>
<evidence type="ECO:0000256" key="1">
    <source>
        <dbReference type="ARBA" id="ARBA00023015"/>
    </source>
</evidence>
<dbReference type="PANTHER" id="PTHR30154:SF17">
    <property type="entry name" value="DNA-BINDING TRANSCRIPTIONAL ACTIVATOR DECR"/>
    <property type="match status" value="1"/>
</dbReference>
<keyword evidence="6" id="KW-1185">Reference proteome</keyword>
<gene>
    <name evidence="5" type="ORF">GCM10007924_26610</name>
</gene>
<dbReference type="SMART" id="SM00344">
    <property type="entry name" value="HTH_ASNC"/>
    <property type="match status" value="1"/>
</dbReference>
<dbReference type="Pfam" id="PF01037">
    <property type="entry name" value="AsnC_trans_reg"/>
    <property type="match status" value="1"/>
</dbReference>
<name>A0ABQ5U5K0_9PROT</name>
<dbReference type="InterPro" id="IPR019888">
    <property type="entry name" value="Tscrpt_reg_AsnC-like"/>
</dbReference>
<keyword evidence="2" id="KW-0238">DNA-binding</keyword>
<feature type="domain" description="HTH asnC-type" evidence="4">
    <location>
        <begin position="1"/>
        <end position="62"/>
    </location>
</feature>
<dbReference type="PRINTS" id="PR00033">
    <property type="entry name" value="HTHASNC"/>
</dbReference>
<dbReference type="EMBL" id="BSNF01000008">
    <property type="protein sequence ID" value="GLQ07440.1"/>
    <property type="molecule type" value="Genomic_DNA"/>
</dbReference>
<sequence>MDKIDRKILKLLQEDSRIPVTELAEQAGCSRTACWRRIKSMEETGLIRKQVVLADREKLGVPVTVFVNIKTREHEPGWLEKFARTVDQFPEIMEFYRMSGDVDYLLKVVVPDIASYDNFYRRLIQSISLSDVSSNFAMEEIKFTTALPV</sequence>
<dbReference type="CDD" id="cd00090">
    <property type="entry name" value="HTH_ARSR"/>
    <property type="match status" value="1"/>
</dbReference>
<evidence type="ECO:0000259" key="4">
    <source>
        <dbReference type="PROSITE" id="PS50956"/>
    </source>
</evidence>
<dbReference type="Gene3D" id="1.10.10.10">
    <property type="entry name" value="Winged helix-like DNA-binding domain superfamily/Winged helix DNA-binding domain"/>
    <property type="match status" value="1"/>
</dbReference>
<protein>
    <submittedName>
        <fullName evidence="5">ArsR family transcriptional regulator</fullName>
    </submittedName>
</protein>
<dbReference type="SUPFAM" id="SSF54909">
    <property type="entry name" value="Dimeric alpha+beta barrel"/>
    <property type="match status" value="1"/>
</dbReference>
<organism evidence="5 6">
    <name type="scientific">Sneathiella chinensis</name>
    <dbReference type="NCBI Taxonomy" id="349750"/>
    <lineage>
        <taxon>Bacteria</taxon>
        <taxon>Pseudomonadati</taxon>
        <taxon>Pseudomonadota</taxon>
        <taxon>Alphaproteobacteria</taxon>
        <taxon>Sneathiellales</taxon>
        <taxon>Sneathiellaceae</taxon>
        <taxon>Sneathiella</taxon>
    </lineage>
</organism>
<dbReference type="InterPro" id="IPR000485">
    <property type="entry name" value="AsnC-type_HTH_dom"/>
</dbReference>
<dbReference type="InterPro" id="IPR036390">
    <property type="entry name" value="WH_DNA-bd_sf"/>
</dbReference>
<dbReference type="InterPro" id="IPR019887">
    <property type="entry name" value="Tscrpt_reg_AsnC/Lrp_C"/>
</dbReference>
<evidence type="ECO:0000256" key="2">
    <source>
        <dbReference type="ARBA" id="ARBA00023125"/>
    </source>
</evidence>
<reference evidence="5" key="1">
    <citation type="journal article" date="2014" name="Int. J. Syst. Evol. Microbiol.">
        <title>Complete genome of a new Firmicutes species belonging to the dominant human colonic microbiota ('Ruminococcus bicirculans') reveals two chromosomes and a selective capacity to utilize plant glucans.</title>
        <authorList>
            <consortium name="NISC Comparative Sequencing Program"/>
            <person name="Wegmann U."/>
            <person name="Louis P."/>
            <person name="Goesmann A."/>
            <person name="Henrissat B."/>
            <person name="Duncan S.H."/>
            <person name="Flint H.J."/>
        </authorList>
    </citation>
    <scope>NUCLEOTIDE SEQUENCE</scope>
    <source>
        <strain evidence="5">NBRC 103408</strain>
    </source>
</reference>
<accession>A0ABQ5U5K0</accession>
<keyword evidence="1" id="KW-0805">Transcription regulation</keyword>
<dbReference type="RefSeq" id="WP_169561514.1">
    <property type="nucleotide sequence ID" value="NZ_BSNF01000008.1"/>
</dbReference>
<dbReference type="InterPro" id="IPR011008">
    <property type="entry name" value="Dimeric_a/b-barrel"/>
</dbReference>
<dbReference type="InterPro" id="IPR011991">
    <property type="entry name" value="ArsR-like_HTH"/>
</dbReference>
<dbReference type="SUPFAM" id="SSF46785">
    <property type="entry name" value="Winged helix' DNA-binding domain"/>
    <property type="match status" value="1"/>
</dbReference>
<dbReference type="Proteomes" id="UP001161409">
    <property type="component" value="Unassembled WGS sequence"/>
</dbReference>
<evidence type="ECO:0000313" key="5">
    <source>
        <dbReference type="EMBL" id="GLQ07440.1"/>
    </source>
</evidence>
<keyword evidence="3" id="KW-0804">Transcription</keyword>